<organism evidence="1 2">
    <name type="scientific">Pseudocalidococcus azoricus BACA0444</name>
    <dbReference type="NCBI Taxonomy" id="2918990"/>
    <lineage>
        <taxon>Bacteria</taxon>
        <taxon>Bacillati</taxon>
        <taxon>Cyanobacteriota</taxon>
        <taxon>Cyanophyceae</taxon>
        <taxon>Acaryochloridales</taxon>
        <taxon>Thermosynechococcaceae</taxon>
        <taxon>Pseudocalidococcus</taxon>
        <taxon>Pseudocalidococcus azoricus</taxon>
    </lineage>
</organism>
<gene>
    <name evidence="1" type="ORF">RIF25_16635</name>
</gene>
<reference evidence="2" key="1">
    <citation type="submission" date="2023-07" db="EMBL/GenBank/DDBJ databases">
        <authorList>
            <person name="Luz R."/>
            <person name="Cordeiro R."/>
            <person name="Fonseca A."/>
            <person name="Goncalves V."/>
        </authorList>
    </citation>
    <scope>NUCLEOTIDE SEQUENCE [LARGE SCALE GENOMIC DNA]</scope>
    <source>
        <strain evidence="2">BACA0444</strain>
    </source>
</reference>
<dbReference type="RefSeq" id="WP_322879629.1">
    <property type="nucleotide sequence ID" value="NZ_JAVMIP010000029.1"/>
</dbReference>
<protein>
    <recommendedName>
        <fullName evidence="3">Tetratricopeptide repeat protein</fullName>
    </recommendedName>
</protein>
<dbReference type="EMBL" id="JAVMIP010000029">
    <property type="protein sequence ID" value="MDS3862425.1"/>
    <property type="molecule type" value="Genomic_DNA"/>
</dbReference>
<proteinExistence type="predicted"/>
<evidence type="ECO:0008006" key="3">
    <source>
        <dbReference type="Google" id="ProtNLM"/>
    </source>
</evidence>
<keyword evidence="2" id="KW-1185">Reference proteome</keyword>
<dbReference type="AlphaFoldDB" id="A0AAE4JXD8"/>
<accession>A0AAE4JXD8</accession>
<evidence type="ECO:0000313" key="1">
    <source>
        <dbReference type="EMBL" id="MDS3862425.1"/>
    </source>
</evidence>
<comment type="caution">
    <text evidence="1">The sequence shown here is derived from an EMBL/GenBank/DDBJ whole genome shotgun (WGS) entry which is preliminary data.</text>
</comment>
<evidence type="ECO:0000313" key="2">
    <source>
        <dbReference type="Proteomes" id="UP001268256"/>
    </source>
</evidence>
<sequence length="369" mass="41761">MIPAVMAALESGDLTQAMALLEALPADQPQVMLGWAWLEEKKQNLEAAETRYRDILRQDCGPKIILRARQGLERIATTRKQQQMDALATVAQAPGGDQRAILVLEAVPNPEVKTKLAQQLARIMDIEPYAARLLLPSRGWRLLRNGTMAELAVYGSQLRAAGIPAFWLPLDPLQELTVIEVRFLQSLSPQVQAGWGGHGSEPPQHIFTFNWEEVTQRVEGQLPIFETVVDRDSRGTTTYKSQVQDHAQCCDLHLPSRQTILRFYRGHYQFNRGIDLTPVQGGEVAADQETSWANWRQLLAVFNHCRPGIPIWSDFTSFAETVLEHTDLLEKINPHLDLFRREDCYWDHAFQLYSGLIMALGPSKHRPLT</sequence>
<name>A0AAE4JXD8_9CYAN</name>
<dbReference type="Proteomes" id="UP001268256">
    <property type="component" value="Unassembled WGS sequence"/>
</dbReference>